<keyword evidence="4" id="KW-1185">Reference proteome</keyword>
<dbReference type="Pfam" id="PF00440">
    <property type="entry name" value="TetR_N"/>
    <property type="match status" value="1"/>
</dbReference>
<evidence type="ECO:0000259" key="2">
    <source>
        <dbReference type="Pfam" id="PF00440"/>
    </source>
</evidence>
<dbReference type="EMBL" id="QUMU01000004">
    <property type="protein sequence ID" value="REG32729.1"/>
    <property type="molecule type" value="Genomic_DNA"/>
</dbReference>
<organism evidence="3 4">
    <name type="scientific">Archangium gephyra</name>
    <dbReference type="NCBI Taxonomy" id="48"/>
    <lineage>
        <taxon>Bacteria</taxon>
        <taxon>Pseudomonadati</taxon>
        <taxon>Myxococcota</taxon>
        <taxon>Myxococcia</taxon>
        <taxon>Myxococcales</taxon>
        <taxon>Cystobacterineae</taxon>
        <taxon>Archangiaceae</taxon>
        <taxon>Archangium</taxon>
    </lineage>
</organism>
<dbReference type="InterPro" id="IPR009057">
    <property type="entry name" value="Homeodomain-like_sf"/>
</dbReference>
<protein>
    <submittedName>
        <fullName evidence="3">TetR family transcriptional regulator</fullName>
    </submittedName>
</protein>
<dbReference type="InterPro" id="IPR001647">
    <property type="entry name" value="HTH_TetR"/>
</dbReference>
<dbReference type="Gene3D" id="1.10.357.10">
    <property type="entry name" value="Tetracycline Repressor, domain 2"/>
    <property type="match status" value="1"/>
</dbReference>
<dbReference type="PANTHER" id="PTHR30055">
    <property type="entry name" value="HTH-TYPE TRANSCRIPTIONAL REGULATOR RUTR"/>
    <property type="match status" value="1"/>
</dbReference>
<reference evidence="3 4" key="1">
    <citation type="submission" date="2018-08" db="EMBL/GenBank/DDBJ databases">
        <title>Genomic Encyclopedia of Archaeal and Bacterial Type Strains, Phase II (KMG-II): from individual species to whole genera.</title>
        <authorList>
            <person name="Goeker M."/>
        </authorList>
    </citation>
    <scope>NUCLEOTIDE SEQUENCE [LARGE SCALE GENOMIC DNA]</scope>
    <source>
        <strain evidence="3 4">DSM 2261</strain>
    </source>
</reference>
<dbReference type="SUPFAM" id="SSF46689">
    <property type="entry name" value="Homeodomain-like"/>
    <property type="match status" value="1"/>
</dbReference>
<comment type="caution">
    <text evidence="3">The sequence shown here is derived from an EMBL/GenBank/DDBJ whole genome shotgun (WGS) entry which is preliminary data.</text>
</comment>
<sequence>MVSGVKKARARRKVADKLGPEHWVRAGFDALVRGGVEAVRVEPLAAGLGVTKGSFYWHFVDRGDLLRRMLARWEGEGTHQIIERLRGSGAPAREQLTLLMAICRESAHGSLEGAVRAWGATSPEAGEAVARVDRTREGFVEGLLREMGLSAASARHRTRALYLALLGEFARTASGAEPTSPSVWEELLTLLTSR</sequence>
<dbReference type="PANTHER" id="PTHR30055:SF239">
    <property type="entry name" value="TRANSCRIPTIONAL REGULATORY PROTEIN"/>
    <property type="match status" value="1"/>
</dbReference>
<accession>A0ABX9K3H5</accession>
<feature type="domain" description="HTH tetR-type" evidence="2">
    <location>
        <begin position="26"/>
        <end position="68"/>
    </location>
</feature>
<evidence type="ECO:0000313" key="4">
    <source>
        <dbReference type="Proteomes" id="UP000256345"/>
    </source>
</evidence>
<proteinExistence type="predicted"/>
<dbReference type="Proteomes" id="UP000256345">
    <property type="component" value="Unassembled WGS sequence"/>
</dbReference>
<keyword evidence="1" id="KW-0238">DNA-binding</keyword>
<name>A0ABX9K3H5_9BACT</name>
<evidence type="ECO:0000313" key="3">
    <source>
        <dbReference type="EMBL" id="REG32729.1"/>
    </source>
</evidence>
<dbReference type="InterPro" id="IPR050109">
    <property type="entry name" value="HTH-type_TetR-like_transc_reg"/>
</dbReference>
<evidence type="ECO:0000256" key="1">
    <source>
        <dbReference type="ARBA" id="ARBA00023125"/>
    </source>
</evidence>
<gene>
    <name evidence="3" type="ORF">ATI61_10416</name>
</gene>